<accession>A0A1M6RI43</accession>
<protein>
    <submittedName>
        <fullName evidence="1">Uncharacterized protein</fullName>
    </submittedName>
</protein>
<dbReference type="EMBL" id="FQZQ01000025">
    <property type="protein sequence ID" value="SHK32027.1"/>
    <property type="molecule type" value="Genomic_DNA"/>
</dbReference>
<dbReference type="Proteomes" id="UP000183982">
    <property type="component" value="Unassembled WGS sequence"/>
</dbReference>
<dbReference type="STRING" id="1470563.SAMN05444000_12544"/>
<evidence type="ECO:0000313" key="2">
    <source>
        <dbReference type="Proteomes" id="UP000183982"/>
    </source>
</evidence>
<reference evidence="2" key="1">
    <citation type="submission" date="2016-11" db="EMBL/GenBank/DDBJ databases">
        <authorList>
            <person name="Varghese N."/>
            <person name="Submissions S."/>
        </authorList>
    </citation>
    <scope>NUCLEOTIDE SEQUENCE [LARGE SCALE GENOMIC DNA]</scope>
    <source>
        <strain evidence="2">DSM 100564</strain>
    </source>
</reference>
<keyword evidence="2" id="KW-1185">Reference proteome</keyword>
<organism evidence="1 2">
    <name type="scientific">Shimia gijangensis</name>
    <dbReference type="NCBI Taxonomy" id="1470563"/>
    <lineage>
        <taxon>Bacteria</taxon>
        <taxon>Pseudomonadati</taxon>
        <taxon>Pseudomonadota</taxon>
        <taxon>Alphaproteobacteria</taxon>
        <taxon>Rhodobacterales</taxon>
        <taxon>Roseobacteraceae</taxon>
    </lineage>
</organism>
<sequence length="33" mass="3590">MAYDEGLATLMRDDLTDLHGIEEKKCSVACASC</sequence>
<dbReference type="AlphaFoldDB" id="A0A1M6RI43"/>
<proteinExistence type="predicted"/>
<name>A0A1M6RI43_9RHOB</name>
<gene>
    <name evidence="1" type="ORF">SAMN05444000_12544</name>
</gene>
<evidence type="ECO:0000313" key="1">
    <source>
        <dbReference type="EMBL" id="SHK32027.1"/>
    </source>
</evidence>